<dbReference type="PANTHER" id="PTHR34374">
    <property type="entry name" value="LARGE RIBOSOMAL RNA SUBUNIT ACCUMULATION PROTEIN YCED HOMOLOG 1, CHLOROPLASTIC"/>
    <property type="match status" value="1"/>
</dbReference>
<dbReference type="PANTHER" id="PTHR34374:SF1">
    <property type="entry name" value="LARGE RIBOSOMAL RNA SUBUNIT ACCUMULATION PROTEIN YCED HOMOLOG 1, CHLOROPLASTIC"/>
    <property type="match status" value="1"/>
</dbReference>
<dbReference type="EMBL" id="DVFO01000010">
    <property type="protein sequence ID" value="HIQ60221.1"/>
    <property type="molecule type" value="Genomic_DNA"/>
</dbReference>
<organism evidence="1 2">
    <name type="scientific">Candidatus Enterenecus faecium</name>
    <dbReference type="NCBI Taxonomy" id="2840780"/>
    <lineage>
        <taxon>Bacteria</taxon>
        <taxon>Bacillati</taxon>
        <taxon>Bacillota</taxon>
        <taxon>Clostridia</taxon>
        <taxon>Eubacteriales</taxon>
        <taxon>Candidatus Enterenecus</taxon>
    </lineage>
</organism>
<dbReference type="AlphaFoldDB" id="A0A9D0YQF0"/>
<dbReference type="Pfam" id="PF02620">
    <property type="entry name" value="YceD"/>
    <property type="match status" value="1"/>
</dbReference>
<reference evidence="1" key="1">
    <citation type="submission" date="2020-10" db="EMBL/GenBank/DDBJ databases">
        <authorList>
            <person name="Gilroy R."/>
        </authorList>
    </citation>
    <scope>NUCLEOTIDE SEQUENCE</scope>
    <source>
        <strain evidence="1">ChiGjej2B2-12916</strain>
    </source>
</reference>
<sequence length="167" mass="18496">MKLDLKQIARQPGATLPFSFQMDLTQLEWNGDHPVSQPVTVEGRVRNMAGVLLLQASMATTLSLICDRCAQPFSKEKTVDFESMLATELEDEENDDIILLDGEMQLDLEELLGDVFLLNMDTKNLCSPDCKGLCPGCGADLNHEPCRCKKEIDPRLSKLAQLLGQDG</sequence>
<dbReference type="InterPro" id="IPR003772">
    <property type="entry name" value="YceD"/>
</dbReference>
<reference evidence="1" key="2">
    <citation type="journal article" date="2021" name="PeerJ">
        <title>Extensive microbial diversity within the chicken gut microbiome revealed by metagenomics and culture.</title>
        <authorList>
            <person name="Gilroy R."/>
            <person name="Ravi A."/>
            <person name="Getino M."/>
            <person name="Pursley I."/>
            <person name="Horton D.L."/>
            <person name="Alikhan N.F."/>
            <person name="Baker D."/>
            <person name="Gharbi K."/>
            <person name="Hall N."/>
            <person name="Watson M."/>
            <person name="Adriaenssens E.M."/>
            <person name="Foster-Nyarko E."/>
            <person name="Jarju S."/>
            <person name="Secka A."/>
            <person name="Antonio M."/>
            <person name="Oren A."/>
            <person name="Chaudhuri R.R."/>
            <person name="La Ragione R."/>
            <person name="Hildebrand F."/>
            <person name="Pallen M.J."/>
        </authorList>
    </citation>
    <scope>NUCLEOTIDE SEQUENCE</scope>
    <source>
        <strain evidence="1">ChiGjej2B2-12916</strain>
    </source>
</reference>
<dbReference type="Proteomes" id="UP000886879">
    <property type="component" value="Unassembled WGS sequence"/>
</dbReference>
<protein>
    <submittedName>
        <fullName evidence="1">DUF177 domain-containing protein</fullName>
    </submittedName>
</protein>
<accession>A0A9D0YQF0</accession>
<evidence type="ECO:0000313" key="1">
    <source>
        <dbReference type="EMBL" id="HIQ60221.1"/>
    </source>
</evidence>
<evidence type="ECO:0000313" key="2">
    <source>
        <dbReference type="Proteomes" id="UP000886879"/>
    </source>
</evidence>
<name>A0A9D0YQF0_9FIRM</name>
<gene>
    <name evidence="1" type="ORF">IAD31_01270</name>
</gene>
<comment type="caution">
    <text evidence="1">The sequence shown here is derived from an EMBL/GenBank/DDBJ whole genome shotgun (WGS) entry which is preliminary data.</text>
</comment>
<proteinExistence type="predicted"/>